<comment type="caution">
    <text evidence="2">The sequence shown here is derived from an EMBL/GenBank/DDBJ whole genome shotgun (WGS) entry which is preliminary data.</text>
</comment>
<gene>
    <name evidence="2" type="ORF">SDC9_155385</name>
</gene>
<reference evidence="2" key="1">
    <citation type="submission" date="2019-08" db="EMBL/GenBank/DDBJ databases">
        <authorList>
            <person name="Kucharzyk K."/>
            <person name="Murdoch R.W."/>
            <person name="Higgins S."/>
            <person name="Loffler F."/>
        </authorList>
    </citation>
    <scope>NUCLEOTIDE SEQUENCE</scope>
</reference>
<accession>A0A645F1M8</accession>
<evidence type="ECO:0000256" key="1">
    <source>
        <dbReference type="SAM" id="MobiDB-lite"/>
    </source>
</evidence>
<dbReference type="AlphaFoldDB" id="A0A645F1M8"/>
<dbReference type="EMBL" id="VSSQ01054125">
    <property type="protein sequence ID" value="MPN08107.1"/>
    <property type="molecule type" value="Genomic_DNA"/>
</dbReference>
<proteinExistence type="predicted"/>
<evidence type="ECO:0000313" key="2">
    <source>
        <dbReference type="EMBL" id="MPN08107.1"/>
    </source>
</evidence>
<name>A0A645F1M8_9ZZZZ</name>
<organism evidence="2">
    <name type="scientific">bioreactor metagenome</name>
    <dbReference type="NCBI Taxonomy" id="1076179"/>
    <lineage>
        <taxon>unclassified sequences</taxon>
        <taxon>metagenomes</taxon>
        <taxon>ecological metagenomes</taxon>
    </lineage>
</organism>
<feature type="region of interest" description="Disordered" evidence="1">
    <location>
        <begin position="94"/>
        <end position="128"/>
    </location>
</feature>
<protein>
    <submittedName>
        <fullName evidence="2">Uncharacterized protein</fullName>
    </submittedName>
</protein>
<sequence length="128" mass="14104">MKPGFTGVHGVHACTPVWGSISLTRTYELVTCMYIPLSERFRYLVVTKIKNSGDTVGVHACTPVPHLTRGNTNRGARKCVPHLTRGNTETVWRPRFLRSQISPPRSHPCGADSATHHHLVDPQKGPSA</sequence>